<keyword evidence="6" id="KW-1185">Reference proteome</keyword>
<dbReference type="PROSITE" id="PS00893">
    <property type="entry name" value="NUDIX_BOX"/>
    <property type="match status" value="1"/>
</dbReference>
<dbReference type="Gene3D" id="3.90.79.10">
    <property type="entry name" value="Nucleoside Triphosphate Pyrophosphohydrolase"/>
    <property type="match status" value="1"/>
</dbReference>
<dbReference type="InterPro" id="IPR015797">
    <property type="entry name" value="NUDIX_hydrolase-like_dom_sf"/>
</dbReference>
<dbReference type="CDD" id="cd04688">
    <property type="entry name" value="NUDIX_Hydrolase"/>
    <property type="match status" value="1"/>
</dbReference>
<gene>
    <name evidence="5" type="ORF">GCM10008908_36920</name>
</gene>
<evidence type="ECO:0000313" key="5">
    <source>
        <dbReference type="EMBL" id="GAA0779032.1"/>
    </source>
</evidence>
<protein>
    <submittedName>
        <fullName evidence="5">NUDIX hydrolase</fullName>
    </submittedName>
</protein>
<evidence type="ECO:0000256" key="1">
    <source>
        <dbReference type="ARBA" id="ARBA00001946"/>
    </source>
</evidence>
<evidence type="ECO:0000256" key="2">
    <source>
        <dbReference type="ARBA" id="ARBA00022801"/>
    </source>
</evidence>
<dbReference type="RefSeq" id="WP_343828014.1">
    <property type="nucleotide sequence ID" value="NZ_BAAACI010000011.1"/>
</dbReference>
<dbReference type="PROSITE" id="PS51462">
    <property type="entry name" value="NUDIX"/>
    <property type="match status" value="1"/>
</dbReference>
<keyword evidence="2 3" id="KW-0378">Hydrolase</keyword>
<comment type="caution">
    <text evidence="5">The sequence shown here is derived from an EMBL/GenBank/DDBJ whole genome shotgun (WGS) entry which is preliminary data.</text>
</comment>
<dbReference type="GO" id="GO:0016787">
    <property type="term" value="F:hydrolase activity"/>
    <property type="evidence" value="ECO:0007669"/>
    <property type="project" value="UniProtKB-KW"/>
</dbReference>
<feature type="domain" description="Nudix hydrolase" evidence="4">
    <location>
        <begin position="13"/>
        <end position="153"/>
    </location>
</feature>
<evidence type="ECO:0000259" key="4">
    <source>
        <dbReference type="PROSITE" id="PS51462"/>
    </source>
</evidence>
<dbReference type="EMBL" id="BAAACI010000011">
    <property type="protein sequence ID" value="GAA0779032.1"/>
    <property type="molecule type" value="Genomic_DNA"/>
</dbReference>
<sequence>MNQDILFKTDDFVFSYRVAGLLIKNNKILLQHPISDAGYAIPGGHVSLGETSEETLIREFREEIGVDIKVENLKWVGEIFFPWGDKPCHQINLFYKVTLTEDTQIPLHGEFYGIEKIDNDSFKLEFSWVDLKDILNVELYPTNAKELLLNNSKEIKHFVYREEV</sequence>
<proteinExistence type="inferred from homology"/>
<dbReference type="Pfam" id="PF00293">
    <property type="entry name" value="NUDIX"/>
    <property type="match status" value="1"/>
</dbReference>
<evidence type="ECO:0000256" key="3">
    <source>
        <dbReference type="RuleBase" id="RU003476"/>
    </source>
</evidence>
<name>A0ABP3W8E4_CLOSU</name>
<dbReference type="Proteomes" id="UP001501047">
    <property type="component" value="Unassembled WGS sequence"/>
</dbReference>
<comment type="similarity">
    <text evidence="3">Belongs to the Nudix hydrolase family.</text>
</comment>
<dbReference type="PANTHER" id="PTHR43046:SF14">
    <property type="entry name" value="MUTT_NUDIX FAMILY PROTEIN"/>
    <property type="match status" value="1"/>
</dbReference>
<evidence type="ECO:0000313" key="6">
    <source>
        <dbReference type="Proteomes" id="UP001501047"/>
    </source>
</evidence>
<accession>A0ABP3W8E4</accession>
<dbReference type="PANTHER" id="PTHR43046">
    <property type="entry name" value="GDP-MANNOSE MANNOSYL HYDROLASE"/>
    <property type="match status" value="1"/>
</dbReference>
<dbReference type="InterPro" id="IPR000086">
    <property type="entry name" value="NUDIX_hydrolase_dom"/>
</dbReference>
<dbReference type="PRINTS" id="PR00502">
    <property type="entry name" value="NUDIXFAMILY"/>
</dbReference>
<reference evidence="6" key="1">
    <citation type="journal article" date="2019" name="Int. J. Syst. Evol. Microbiol.">
        <title>The Global Catalogue of Microorganisms (GCM) 10K type strain sequencing project: providing services to taxonomists for standard genome sequencing and annotation.</title>
        <authorList>
            <consortium name="The Broad Institute Genomics Platform"/>
            <consortium name="The Broad Institute Genome Sequencing Center for Infectious Disease"/>
            <person name="Wu L."/>
            <person name="Ma J."/>
        </authorList>
    </citation>
    <scope>NUCLEOTIDE SEQUENCE [LARGE SCALE GENOMIC DNA]</scope>
    <source>
        <strain evidence="6">JCM 1417</strain>
    </source>
</reference>
<dbReference type="InterPro" id="IPR020084">
    <property type="entry name" value="NUDIX_hydrolase_CS"/>
</dbReference>
<dbReference type="InterPro" id="IPR020476">
    <property type="entry name" value="Nudix_hydrolase"/>
</dbReference>
<organism evidence="5 6">
    <name type="scientific">Clostridium subterminale</name>
    <dbReference type="NCBI Taxonomy" id="1550"/>
    <lineage>
        <taxon>Bacteria</taxon>
        <taxon>Bacillati</taxon>
        <taxon>Bacillota</taxon>
        <taxon>Clostridia</taxon>
        <taxon>Eubacteriales</taxon>
        <taxon>Clostridiaceae</taxon>
        <taxon>Clostridium</taxon>
    </lineage>
</organism>
<dbReference type="SUPFAM" id="SSF55811">
    <property type="entry name" value="Nudix"/>
    <property type="match status" value="1"/>
</dbReference>
<comment type="cofactor">
    <cofactor evidence="1">
        <name>Mg(2+)</name>
        <dbReference type="ChEBI" id="CHEBI:18420"/>
    </cofactor>
</comment>